<protein>
    <submittedName>
        <fullName evidence="1">Uncharacterized protein</fullName>
    </submittedName>
</protein>
<organism evidence="1">
    <name type="scientific">uncultured Caudovirales phage</name>
    <dbReference type="NCBI Taxonomy" id="2100421"/>
    <lineage>
        <taxon>Viruses</taxon>
        <taxon>Duplodnaviria</taxon>
        <taxon>Heunggongvirae</taxon>
        <taxon>Uroviricota</taxon>
        <taxon>Caudoviricetes</taxon>
        <taxon>Peduoviridae</taxon>
        <taxon>Maltschvirus</taxon>
        <taxon>Maltschvirus maltsch</taxon>
    </lineage>
</organism>
<proteinExistence type="predicted"/>
<sequence length="72" mass="8451">MRSLHETYKEHLLSLHNTRLVSDHTLHRMLFILHTNLTRNLQGVLTSNVHCIGAWHLLYIETLHETYTGLCC</sequence>
<evidence type="ECO:0000313" key="1">
    <source>
        <dbReference type="EMBL" id="CAB4139493.1"/>
    </source>
</evidence>
<dbReference type="EMBL" id="LR796354">
    <property type="protein sequence ID" value="CAB4139493.1"/>
    <property type="molecule type" value="Genomic_DNA"/>
</dbReference>
<gene>
    <name evidence="1" type="ORF">UFOVP337_49</name>
</gene>
<reference evidence="1" key="1">
    <citation type="submission" date="2020-04" db="EMBL/GenBank/DDBJ databases">
        <authorList>
            <person name="Chiriac C."/>
            <person name="Salcher M."/>
            <person name="Ghai R."/>
            <person name="Kavagutti S V."/>
        </authorList>
    </citation>
    <scope>NUCLEOTIDE SEQUENCE</scope>
</reference>
<accession>A0A6J5M1U7</accession>
<name>A0A6J5M1U7_9CAUD</name>